<comment type="caution">
    <text evidence="2">The sequence shown here is derived from an EMBL/GenBank/DDBJ whole genome shotgun (WGS) entry which is preliminary data.</text>
</comment>
<evidence type="ECO:0000313" key="3">
    <source>
        <dbReference type="Proteomes" id="UP001419268"/>
    </source>
</evidence>
<feature type="compositionally biased region" description="Low complexity" evidence="1">
    <location>
        <begin position="1"/>
        <end position="16"/>
    </location>
</feature>
<dbReference type="AlphaFoldDB" id="A0AAP0ESN8"/>
<dbReference type="Proteomes" id="UP001419268">
    <property type="component" value="Unassembled WGS sequence"/>
</dbReference>
<name>A0AAP0ESN8_9MAGN</name>
<dbReference type="EMBL" id="JBBNAG010000011">
    <property type="protein sequence ID" value="KAK9095108.1"/>
    <property type="molecule type" value="Genomic_DNA"/>
</dbReference>
<reference evidence="2 3" key="1">
    <citation type="submission" date="2024-01" db="EMBL/GenBank/DDBJ databases">
        <title>Genome assemblies of Stephania.</title>
        <authorList>
            <person name="Yang L."/>
        </authorList>
    </citation>
    <scope>NUCLEOTIDE SEQUENCE [LARGE SCALE GENOMIC DNA]</scope>
    <source>
        <strain evidence="2">JXDWG</strain>
        <tissue evidence="2">Leaf</tissue>
    </source>
</reference>
<gene>
    <name evidence="2" type="ORF">Scep_026577</name>
</gene>
<feature type="region of interest" description="Disordered" evidence="1">
    <location>
        <begin position="53"/>
        <end position="74"/>
    </location>
</feature>
<sequence length="98" mass="11047">MTTTQQHGKQQQQWQTADSSKNSMIGDKANKTTAKLAMKLAKQGLYLNECKQQQLERNSRERSSQRSGSSASEWQLVARQWCRQRRGDDGGATSTSAR</sequence>
<evidence type="ECO:0000313" key="2">
    <source>
        <dbReference type="EMBL" id="KAK9095108.1"/>
    </source>
</evidence>
<protein>
    <submittedName>
        <fullName evidence="2">Uncharacterized protein</fullName>
    </submittedName>
</protein>
<evidence type="ECO:0000256" key="1">
    <source>
        <dbReference type="SAM" id="MobiDB-lite"/>
    </source>
</evidence>
<keyword evidence="3" id="KW-1185">Reference proteome</keyword>
<organism evidence="2 3">
    <name type="scientific">Stephania cephalantha</name>
    <dbReference type="NCBI Taxonomy" id="152367"/>
    <lineage>
        <taxon>Eukaryota</taxon>
        <taxon>Viridiplantae</taxon>
        <taxon>Streptophyta</taxon>
        <taxon>Embryophyta</taxon>
        <taxon>Tracheophyta</taxon>
        <taxon>Spermatophyta</taxon>
        <taxon>Magnoliopsida</taxon>
        <taxon>Ranunculales</taxon>
        <taxon>Menispermaceae</taxon>
        <taxon>Menispermoideae</taxon>
        <taxon>Cissampelideae</taxon>
        <taxon>Stephania</taxon>
    </lineage>
</organism>
<proteinExistence type="predicted"/>
<accession>A0AAP0ESN8</accession>
<feature type="region of interest" description="Disordered" evidence="1">
    <location>
        <begin position="1"/>
        <end position="30"/>
    </location>
</feature>